<dbReference type="GO" id="GO:0005524">
    <property type="term" value="F:ATP binding"/>
    <property type="evidence" value="ECO:0007669"/>
    <property type="project" value="UniProtKB-KW"/>
</dbReference>
<keyword evidence="8 12" id="KW-0175">Coiled coil</keyword>
<evidence type="ECO:0000256" key="12">
    <source>
        <dbReference type="SAM" id="Coils"/>
    </source>
</evidence>
<evidence type="ECO:0000256" key="9">
    <source>
        <dbReference type="ARBA" id="ARBA00023172"/>
    </source>
</evidence>
<gene>
    <name evidence="15" type="ORF">M422DRAFT_55402</name>
</gene>
<dbReference type="Gene3D" id="3.40.50.300">
    <property type="entry name" value="P-loop containing nucleotide triphosphate hydrolases"/>
    <property type="match status" value="2"/>
</dbReference>
<feature type="region of interest" description="Disordered" evidence="13">
    <location>
        <begin position="1"/>
        <end position="98"/>
    </location>
</feature>
<protein>
    <recommendedName>
        <fullName evidence="14">RecF/RecN/SMC N-terminal domain-containing protein</fullName>
    </recommendedName>
</protein>
<dbReference type="Gene3D" id="1.10.287.1490">
    <property type="match status" value="1"/>
</dbReference>
<dbReference type="InterPro" id="IPR003395">
    <property type="entry name" value="RecF/RecN/SMC_N"/>
</dbReference>
<dbReference type="HOGENOM" id="CLU_009063_0_0_1"/>
<dbReference type="PANTHER" id="PTHR19306">
    <property type="entry name" value="STRUCTURAL MAINTENANCE OF CHROMOSOMES 5,6 SMC5, SMC6"/>
    <property type="match status" value="1"/>
</dbReference>
<evidence type="ECO:0000256" key="2">
    <source>
        <dbReference type="ARBA" id="ARBA00004286"/>
    </source>
</evidence>
<dbReference type="AlphaFoldDB" id="A0A0C9UC12"/>
<dbReference type="SUPFAM" id="SSF52540">
    <property type="entry name" value="P-loop containing nucleoside triphosphate hydrolases"/>
    <property type="match status" value="1"/>
</dbReference>
<sequence length="1107" mass="128180">MVSKRRLEDDDAAASGTEPRKRPRVGNTSQPDHNIGHVFAEDIGFEQNRQPWDTEEEDEADLDAPINPANWSQAPLPDEDESSSDPEETNREPKKRSDVLEIGVLESVELHNFMCHKNFTFKLGPRMNIITGSEPLLSARREKRHSLSIDSRSWRKSKLDWTRKRLEISYLRWEMNQGEEAYKHELYGDRIIITRRFTVDGASSYKIKTSDLRVVSTRRDELTAICDSMSIQIDNPLTILNQDSSRQLLVKATPNDHYEFFMKATLLDRLQEDYETCWENIKKTAGTLKRKKEELYDLETTLNAVETRNQAATRARELDGELVQCRRELAWAYVRVKEEKLRESLEKVEAAKITIQRIEDRKIPKADRDVASAEAKVEEITSRKDAISTIQSIYDELEEIRSKIKRVSGDIRECKMNENEINVQVTSFNDQLSAAEADIERRGNDTSIPHSEREALQEELETVKAELEGAREELQEAQAEPAPLKTLTDKGEEDLKALEERVRRKQEEINAATANIEDSRNTHGDRLRGYGNNLDKVLEHVQNERWMGETPIGPFGLYVNVKDRKWVPLLRGRLGNAMTNWVITSSRDRTKLRKILDDNGNRDSQIIISEIDLFDYSRGEPPDQILTVLRVLDCFGLIGTLQITNEFVKRLLINTINIERIVLADTRDDADKILLQLRKVLRYADGGGMSDYRSVKIGFRDPKQHMFSGSDKIAEIRRWEDAKKLAEAQSIRRVSDVRGRLLRLERRSVELEQVLQEEAPIEIDMLEEKRQTLLQEKKHYADQFRAVIENRNELEKKQKLFAHQKDKLNAEVLDYEDKMHHIESEYEDAFNERLLAQKGKTHWEKLEHERTILRQLKSDADMSEADFEDGYLKAEEIGERIENPRKPEDIKAQMDSLKAVLAECRREQGGSPDEIAVEHYKARVAFESHKARLDDLTNLIKVLKESLGIRVERWLVFKSHMSRRCKDNFQYCVYTRGYYGKLLFNHEKRTMNLRVLTEDQALKGTASKDPKALSGGERSYSTICFLLGMWKSSHSAIRCLDEFDVFMDSANSRISMKMLLDHASETTSQFILITPQKLSQFTLNPDIVSVVEMKKPERNQGTLHFGR</sequence>
<keyword evidence="5" id="KW-0547">Nucleotide-binding</keyword>
<dbReference type="GO" id="GO:0000724">
    <property type="term" value="P:double-strand break repair via homologous recombination"/>
    <property type="evidence" value="ECO:0007669"/>
    <property type="project" value="TreeGrafter"/>
</dbReference>
<feature type="compositionally biased region" description="Basic and acidic residues" evidence="13">
    <location>
        <begin position="88"/>
        <end position="98"/>
    </location>
</feature>
<keyword evidence="7" id="KW-0067">ATP-binding</keyword>
<evidence type="ECO:0000256" key="5">
    <source>
        <dbReference type="ARBA" id="ARBA00022741"/>
    </source>
</evidence>
<evidence type="ECO:0000256" key="13">
    <source>
        <dbReference type="SAM" id="MobiDB-lite"/>
    </source>
</evidence>
<feature type="coiled-coil region" evidence="12">
    <location>
        <begin position="453"/>
        <end position="522"/>
    </location>
</feature>
<proteinExistence type="inferred from homology"/>
<organism evidence="15 16">
    <name type="scientific">Sphaerobolus stellatus (strain SS14)</name>
    <dbReference type="NCBI Taxonomy" id="990650"/>
    <lineage>
        <taxon>Eukaryota</taxon>
        <taxon>Fungi</taxon>
        <taxon>Dikarya</taxon>
        <taxon>Basidiomycota</taxon>
        <taxon>Agaricomycotina</taxon>
        <taxon>Agaricomycetes</taxon>
        <taxon>Phallomycetidae</taxon>
        <taxon>Geastrales</taxon>
        <taxon>Sphaerobolaceae</taxon>
        <taxon>Sphaerobolus</taxon>
    </lineage>
</organism>
<evidence type="ECO:0000256" key="10">
    <source>
        <dbReference type="ARBA" id="ARBA00023204"/>
    </source>
</evidence>
<dbReference type="GO" id="GO:0035861">
    <property type="term" value="C:site of double-strand break"/>
    <property type="evidence" value="ECO:0007669"/>
    <property type="project" value="TreeGrafter"/>
</dbReference>
<keyword evidence="11" id="KW-0539">Nucleus</keyword>
<dbReference type="GO" id="GO:0005634">
    <property type="term" value="C:nucleus"/>
    <property type="evidence" value="ECO:0007669"/>
    <property type="project" value="UniProtKB-SubCell"/>
</dbReference>
<evidence type="ECO:0000259" key="14">
    <source>
        <dbReference type="Pfam" id="PF02463"/>
    </source>
</evidence>
<keyword evidence="16" id="KW-1185">Reference proteome</keyword>
<dbReference type="Pfam" id="PF02463">
    <property type="entry name" value="SMC_N"/>
    <property type="match status" value="1"/>
</dbReference>
<evidence type="ECO:0000313" key="15">
    <source>
        <dbReference type="EMBL" id="KIJ26662.1"/>
    </source>
</evidence>
<dbReference type="GO" id="GO:0030915">
    <property type="term" value="C:Smc5-Smc6 complex"/>
    <property type="evidence" value="ECO:0007669"/>
    <property type="project" value="TreeGrafter"/>
</dbReference>
<reference evidence="15 16" key="1">
    <citation type="submission" date="2014-06" db="EMBL/GenBank/DDBJ databases">
        <title>Evolutionary Origins and Diversification of the Mycorrhizal Mutualists.</title>
        <authorList>
            <consortium name="DOE Joint Genome Institute"/>
            <consortium name="Mycorrhizal Genomics Consortium"/>
            <person name="Kohler A."/>
            <person name="Kuo A."/>
            <person name="Nagy L.G."/>
            <person name="Floudas D."/>
            <person name="Copeland A."/>
            <person name="Barry K.W."/>
            <person name="Cichocki N."/>
            <person name="Veneault-Fourrey C."/>
            <person name="LaButti K."/>
            <person name="Lindquist E.A."/>
            <person name="Lipzen A."/>
            <person name="Lundell T."/>
            <person name="Morin E."/>
            <person name="Murat C."/>
            <person name="Riley R."/>
            <person name="Ohm R."/>
            <person name="Sun H."/>
            <person name="Tunlid A."/>
            <person name="Henrissat B."/>
            <person name="Grigoriev I.V."/>
            <person name="Hibbett D.S."/>
            <person name="Martin F."/>
        </authorList>
    </citation>
    <scope>NUCLEOTIDE SEQUENCE [LARGE SCALE GENOMIC DNA]</scope>
    <source>
        <strain evidence="15 16">SS14</strain>
    </source>
</reference>
<feature type="compositionally biased region" description="Acidic residues" evidence="13">
    <location>
        <begin position="53"/>
        <end position="62"/>
    </location>
</feature>
<comment type="similarity">
    <text evidence="3">Belongs to the SMC family. SMC6 subfamily.</text>
</comment>
<keyword evidence="10" id="KW-0234">DNA repair</keyword>
<dbReference type="InterPro" id="IPR027417">
    <property type="entry name" value="P-loop_NTPase"/>
</dbReference>
<feature type="domain" description="RecF/RecN/SMC N-terminal" evidence="14">
    <location>
        <begin position="185"/>
        <end position="1077"/>
    </location>
</feature>
<keyword evidence="4" id="KW-0158">Chromosome</keyword>
<feature type="coiled-coil region" evidence="12">
    <location>
        <begin position="763"/>
        <end position="832"/>
    </location>
</feature>
<evidence type="ECO:0000256" key="3">
    <source>
        <dbReference type="ARBA" id="ARBA00006793"/>
    </source>
</evidence>
<comment type="subcellular location">
    <subcellularLocation>
        <location evidence="2">Chromosome</location>
    </subcellularLocation>
    <subcellularLocation>
        <location evidence="1">Nucleus</location>
    </subcellularLocation>
</comment>
<keyword evidence="9" id="KW-0233">DNA recombination</keyword>
<evidence type="ECO:0000256" key="4">
    <source>
        <dbReference type="ARBA" id="ARBA00022454"/>
    </source>
</evidence>
<dbReference type="OrthoDB" id="10072614at2759"/>
<keyword evidence="6" id="KW-0227">DNA damage</keyword>
<dbReference type="PANTHER" id="PTHR19306:SF6">
    <property type="entry name" value="STRUCTURAL MAINTENANCE OF CHROMOSOMES PROTEIN 6"/>
    <property type="match status" value="1"/>
</dbReference>
<dbReference type="GO" id="GO:0003697">
    <property type="term" value="F:single-stranded DNA binding"/>
    <property type="evidence" value="ECO:0007669"/>
    <property type="project" value="TreeGrafter"/>
</dbReference>
<accession>A0A0C9UC12</accession>
<dbReference type="Proteomes" id="UP000054279">
    <property type="component" value="Unassembled WGS sequence"/>
</dbReference>
<evidence type="ECO:0000256" key="11">
    <source>
        <dbReference type="ARBA" id="ARBA00023242"/>
    </source>
</evidence>
<evidence type="ECO:0000256" key="7">
    <source>
        <dbReference type="ARBA" id="ARBA00022840"/>
    </source>
</evidence>
<evidence type="ECO:0000313" key="16">
    <source>
        <dbReference type="Proteomes" id="UP000054279"/>
    </source>
</evidence>
<evidence type="ECO:0000256" key="6">
    <source>
        <dbReference type="ARBA" id="ARBA00022763"/>
    </source>
</evidence>
<name>A0A0C9UC12_SPHS4</name>
<feature type="compositionally biased region" description="Acidic residues" evidence="13">
    <location>
        <begin position="77"/>
        <end position="87"/>
    </location>
</feature>
<dbReference type="GO" id="GO:0003684">
    <property type="term" value="F:damaged DNA binding"/>
    <property type="evidence" value="ECO:0007669"/>
    <property type="project" value="TreeGrafter"/>
</dbReference>
<dbReference type="EMBL" id="KN837361">
    <property type="protein sequence ID" value="KIJ26662.1"/>
    <property type="molecule type" value="Genomic_DNA"/>
</dbReference>
<evidence type="ECO:0000256" key="1">
    <source>
        <dbReference type="ARBA" id="ARBA00004123"/>
    </source>
</evidence>
<evidence type="ECO:0000256" key="8">
    <source>
        <dbReference type="ARBA" id="ARBA00023054"/>
    </source>
</evidence>